<comment type="caution">
    <text evidence="1">The sequence shown here is derived from an EMBL/GenBank/DDBJ whole genome shotgun (WGS) entry which is preliminary data.</text>
</comment>
<sequence>MFAVICLALFLEGWNLGATGPLIPAIQKYYNVIFLSSDRRGFVCASMLNVYLAHTNLGFGQLVVLGHVCQLVSWIIQAPAPPFPLFVISYFLGGFGFAMQDAQLNGFVAALEHHKETRVGIIHAFFGLGAFAVPLVSTKFADSPHWSLHYLTSIGVASTCIVCSSLVFRFRKQDEILEEIGQPPRERGTNEQNHYRQIMSQRAVHVMAFFILIYVGIEVTLGGWIVTYIINVRGGGPSSGYISSGFFGGLTLGRVGLLWVNRLIGERSAVFLYGILIMVLEITIWKIPSLTGNAVTVSFVGAFLGPMFPIVINHASKVLPHWLLTGSIGWITGFGQTGSAVLPLVTGTLAQRAGIWTLHPLSKANRNDITDAIDLVPCTRSTQEGRVMVDCYVSL</sequence>
<gene>
    <name evidence="1" type="ORF">BDM02DRAFT_3112282</name>
</gene>
<evidence type="ECO:0000313" key="1">
    <source>
        <dbReference type="EMBL" id="KAF9650312.1"/>
    </source>
</evidence>
<reference evidence="1" key="1">
    <citation type="submission" date="2019-10" db="EMBL/GenBank/DDBJ databases">
        <authorList>
            <consortium name="DOE Joint Genome Institute"/>
            <person name="Kuo A."/>
            <person name="Miyauchi S."/>
            <person name="Kiss E."/>
            <person name="Drula E."/>
            <person name="Kohler A."/>
            <person name="Sanchez-Garcia M."/>
            <person name="Andreopoulos B."/>
            <person name="Barry K.W."/>
            <person name="Bonito G."/>
            <person name="Buee M."/>
            <person name="Carver A."/>
            <person name="Chen C."/>
            <person name="Cichocki N."/>
            <person name="Clum A."/>
            <person name="Culley D."/>
            <person name="Crous P.W."/>
            <person name="Fauchery L."/>
            <person name="Girlanda M."/>
            <person name="Hayes R."/>
            <person name="Keri Z."/>
            <person name="Labutti K."/>
            <person name="Lipzen A."/>
            <person name="Lombard V."/>
            <person name="Magnuson J."/>
            <person name="Maillard F."/>
            <person name="Morin E."/>
            <person name="Murat C."/>
            <person name="Nolan M."/>
            <person name="Ohm R."/>
            <person name="Pangilinan J."/>
            <person name="Pereira M."/>
            <person name="Perotto S."/>
            <person name="Peter M."/>
            <person name="Riley R."/>
            <person name="Sitrit Y."/>
            <person name="Stielow B."/>
            <person name="Szollosi G."/>
            <person name="Zifcakova L."/>
            <person name="Stursova M."/>
            <person name="Spatafora J.W."/>
            <person name="Tedersoo L."/>
            <person name="Vaario L.-M."/>
            <person name="Yamada A."/>
            <person name="Yan M."/>
            <person name="Wang P."/>
            <person name="Xu J."/>
            <person name="Bruns T."/>
            <person name="Baldrian P."/>
            <person name="Vilgalys R."/>
            <person name="Henrissat B."/>
            <person name="Grigoriev I.V."/>
            <person name="Hibbett D."/>
            <person name="Nagy L.G."/>
            <person name="Martin F.M."/>
        </authorList>
    </citation>
    <scope>NUCLEOTIDE SEQUENCE</scope>
    <source>
        <strain evidence="1">P2</strain>
    </source>
</reference>
<protein>
    <submittedName>
        <fullName evidence="1">MFS general substrate transporter</fullName>
    </submittedName>
</protein>
<proteinExistence type="predicted"/>
<name>A0ACB6ZL26_THEGA</name>
<keyword evidence="2" id="KW-1185">Reference proteome</keyword>
<accession>A0ACB6ZL26</accession>
<dbReference type="EMBL" id="MU117986">
    <property type="protein sequence ID" value="KAF9650312.1"/>
    <property type="molecule type" value="Genomic_DNA"/>
</dbReference>
<dbReference type="Proteomes" id="UP000886501">
    <property type="component" value="Unassembled WGS sequence"/>
</dbReference>
<reference evidence="1" key="2">
    <citation type="journal article" date="2020" name="Nat. Commun.">
        <title>Large-scale genome sequencing of mycorrhizal fungi provides insights into the early evolution of symbiotic traits.</title>
        <authorList>
            <person name="Miyauchi S."/>
            <person name="Kiss E."/>
            <person name="Kuo A."/>
            <person name="Drula E."/>
            <person name="Kohler A."/>
            <person name="Sanchez-Garcia M."/>
            <person name="Morin E."/>
            <person name="Andreopoulos B."/>
            <person name="Barry K.W."/>
            <person name="Bonito G."/>
            <person name="Buee M."/>
            <person name="Carver A."/>
            <person name="Chen C."/>
            <person name="Cichocki N."/>
            <person name="Clum A."/>
            <person name="Culley D."/>
            <person name="Crous P.W."/>
            <person name="Fauchery L."/>
            <person name="Girlanda M."/>
            <person name="Hayes R.D."/>
            <person name="Keri Z."/>
            <person name="LaButti K."/>
            <person name="Lipzen A."/>
            <person name="Lombard V."/>
            <person name="Magnuson J."/>
            <person name="Maillard F."/>
            <person name="Murat C."/>
            <person name="Nolan M."/>
            <person name="Ohm R.A."/>
            <person name="Pangilinan J."/>
            <person name="Pereira M.F."/>
            <person name="Perotto S."/>
            <person name="Peter M."/>
            <person name="Pfister S."/>
            <person name="Riley R."/>
            <person name="Sitrit Y."/>
            <person name="Stielow J.B."/>
            <person name="Szollosi G."/>
            <person name="Zifcakova L."/>
            <person name="Stursova M."/>
            <person name="Spatafora J.W."/>
            <person name="Tedersoo L."/>
            <person name="Vaario L.M."/>
            <person name="Yamada A."/>
            <person name="Yan M."/>
            <person name="Wang P."/>
            <person name="Xu J."/>
            <person name="Bruns T."/>
            <person name="Baldrian P."/>
            <person name="Vilgalys R."/>
            <person name="Dunand C."/>
            <person name="Henrissat B."/>
            <person name="Grigoriev I.V."/>
            <person name="Hibbett D."/>
            <person name="Nagy L.G."/>
            <person name="Martin F.M."/>
        </authorList>
    </citation>
    <scope>NUCLEOTIDE SEQUENCE</scope>
    <source>
        <strain evidence="1">P2</strain>
    </source>
</reference>
<organism evidence="1 2">
    <name type="scientific">Thelephora ganbajun</name>
    <name type="common">Ganba fungus</name>
    <dbReference type="NCBI Taxonomy" id="370292"/>
    <lineage>
        <taxon>Eukaryota</taxon>
        <taxon>Fungi</taxon>
        <taxon>Dikarya</taxon>
        <taxon>Basidiomycota</taxon>
        <taxon>Agaricomycotina</taxon>
        <taxon>Agaricomycetes</taxon>
        <taxon>Thelephorales</taxon>
        <taxon>Thelephoraceae</taxon>
        <taxon>Thelephora</taxon>
    </lineage>
</organism>
<evidence type="ECO:0000313" key="2">
    <source>
        <dbReference type="Proteomes" id="UP000886501"/>
    </source>
</evidence>